<name>A0AAE3ZFY2_9ACTN</name>
<dbReference type="EMBL" id="JAVDXW010000001">
    <property type="protein sequence ID" value="MDR7304218.1"/>
    <property type="molecule type" value="Genomic_DNA"/>
</dbReference>
<dbReference type="GO" id="GO:0009035">
    <property type="term" value="F:type I site-specific deoxyribonuclease activity"/>
    <property type="evidence" value="ECO:0007669"/>
    <property type="project" value="UniProtKB-EC"/>
</dbReference>
<dbReference type="InterPro" id="IPR052021">
    <property type="entry name" value="Type-I_RS_S_subunit"/>
</dbReference>
<sequence length="427" mass="46878">MNASAKIGRVARTISGTGFPEDAQGDTTGMPFIKVSDLSAAPNISGIVGAQNYVTQDTVVRLGARIAPAGSVVFPKVGAALLKNTRRLLLVDACMDNNLMGVYPLQGEPRFWKYAFDLVDLAELSPGGPLPYVSDSQVRDLEIPFPGLEEQRRIADFLDVETSRIDKITAGKRASAHLLEERIDVVADNLIRGVHESNHCPSGYGPLGETPIGWMEGRLRSIECEVQTGPFGSQLHADDYIENGWPVINPANITRDGLQQDSQVTVSDEVRERLGRHILQSGDVVFARRGELGRSSVVGDAQAGWVCGTGSLRLRINQSLFNSSYLHRYLQIPAIRHYFQKQSVGSTMANLNTSILLSMPLLIPPFDEQEKIARECDREEYYFSMLTAKINRQLELLQERKQALITAAVTGQIDVTTAGRATSDLRA</sequence>
<dbReference type="CDD" id="cd16961">
    <property type="entry name" value="RMtype1_S_TRD-CR_like"/>
    <property type="match status" value="1"/>
</dbReference>
<dbReference type="PANTHER" id="PTHR30408">
    <property type="entry name" value="TYPE-1 RESTRICTION ENZYME ECOKI SPECIFICITY PROTEIN"/>
    <property type="match status" value="1"/>
</dbReference>
<feature type="domain" description="Type I restriction modification DNA specificity" evidence="4">
    <location>
        <begin position="6"/>
        <end position="170"/>
    </location>
</feature>
<evidence type="ECO:0000313" key="6">
    <source>
        <dbReference type="Proteomes" id="UP001180845"/>
    </source>
</evidence>
<proteinExistence type="inferred from homology"/>
<dbReference type="GO" id="GO:0003677">
    <property type="term" value="F:DNA binding"/>
    <property type="evidence" value="ECO:0007669"/>
    <property type="project" value="UniProtKB-KW"/>
</dbReference>
<comment type="similarity">
    <text evidence="1">Belongs to the type-I restriction system S methylase family.</text>
</comment>
<dbReference type="InterPro" id="IPR000055">
    <property type="entry name" value="Restrct_endonuc_typeI_TRD"/>
</dbReference>
<evidence type="ECO:0000256" key="3">
    <source>
        <dbReference type="ARBA" id="ARBA00023125"/>
    </source>
</evidence>
<dbReference type="InterPro" id="IPR044946">
    <property type="entry name" value="Restrct_endonuc_typeI_TRD_sf"/>
</dbReference>
<keyword evidence="5" id="KW-0378">Hydrolase</keyword>
<dbReference type="Gene3D" id="1.10.287.1120">
    <property type="entry name" value="Bipartite methylase S protein"/>
    <property type="match status" value="1"/>
</dbReference>
<evidence type="ECO:0000259" key="4">
    <source>
        <dbReference type="Pfam" id="PF01420"/>
    </source>
</evidence>
<dbReference type="RefSeq" id="WP_310277608.1">
    <property type="nucleotide sequence ID" value="NZ_JAVDXW010000001.1"/>
</dbReference>
<keyword evidence="3" id="KW-0238">DNA-binding</keyword>
<organism evidence="5 6">
    <name type="scientific">Haloactinomyces albus</name>
    <dbReference type="NCBI Taxonomy" id="1352928"/>
    <lineage>
        <taxon>Bacteria</taxon>
        <taxon>Bacillati</taxon>
        <taxon>Actinomycetota</taxon>
        <taxon>Actinomycetes</taxon>
        <taxon>Actinopolysporales</taxon>
        <taxon>Actinopolysporaceae</taxon>
        <taxon>Haloactinomyces</taxon>
    </lineage>
</organism>
<keyword evidence="2" id="KW-0680">Restriction system</keyword>
<keyword evidence="6" id="KW-1185">Reference proteome</keyword>
<evidence type="ECO:0000256" key="1">
    <source>
        <dbReference type="ARBA" id="ARBA00010923"/>
    </source>
</evidence>
<protein>
    <submittedName>
        <fullName evidence="5">Type I restriction enzyme S subunit</fullName>
        <ecNumber evidence="5">3.1.21.3</ecNumber>
    </submittedName>
</protein>
<dbReference type="Proteomes" id="UP001180845">
    <property type="component" value="Unassembled WGS sequence"/>
</dbReference>
<accession>A0AAE3ZFY2</accession>
<dbReference type="Pfam" id="PF01420">
    <property type="entry name" value="Methylase_S"/>
    <property type="match status" value="2"/>
</dbReference>
<dbReference type="EC" id="3.1.21.3" evidence="5"/>
<reference evidence="5" key="1">
    <citation type="submission" date="2023-07" db="EMBL/GenBank/DDBJ databases">
        <title>Sequencing the genomes of 1000 actinobacteria strains.</title>
        <authorList>
            <person name="Klenk H.-P."/>
        </authorList>
    </citation>
    <scope>NUCLEOTIDE SEQUENCE</scope>
    <source>
        <strain evidence="5">DSM 45977</strain>
    </source>
</reference>
<feature type="domain" description="Type I restriction modification DNA specificity" evidence="4">
    <location>
        <begin position="212"/>
        <end position="395"/>
    </location>
</feature>
<evidence type="ECO:0000256" key="2">
    <source>
        <dbReference type="ARBA" id="ARBA00022747"/>
    </source>
</evidence>
<comment type="caution">
    <text evidence="5">The sequence shown here is derived from an EMBL/GenBank/DDBJ whole genome shotgun (WGS) entry which is preliminary data.</text>
</comment>
<dbReference type="GO" id="GO:0009307">
    <property type="term" value="P:DNA restriction-modification system"/>
    <property type="evidence" value="ECO:0007669"/>
    <property type="project" value="UniProtKB-KW"/>
</dbReference>
<dbReference type="PANTHER" id="PTHR30408:SF12">
    <property type="entry name" value="TYPE I RESTRICTION ENZYME MJAVIII SPECIFICITY SUBUNIT"/>
    <property type="match status" value="1"/>
</dbReference>
<dbReference type="Gene3D" id="3.90.220.20">
    <property type="entry name" value="DNA methylase specificity domains"/>
    <property type="match status" value="2"/>
</dbReference>
<evidence type="ECO:0000313" key="5">
    <source>
        <dbReference type="EMBL" id="MDR7304218.1"/>
    </source>
</evidence>
<gene>
    <name evidence="5" type="ORF">JOF55_004399</name>
</gene>
<dbReference type="SUPFAM" id="SSF116734">
    <property type="entry name" value="DNA methylase specificity domain"/>
    <property type="match status" value="2"/>
</dbReference>
<dbReference type="AlphaFoldDB" id="A0AAE3ZFY2"/>